<dbReference type="AlphaFoldDB" id="A0A0P6S414"/>
<evidence type="ECO:0000313" key="1">
    <source>
        <dbReference type="EMBL" id="KPJ22869.1"/>
    </source>
</evidence>
<organism evidence="1 2">
    <name type="scientific">Streptococcus phocae</name>
    <dbReference type="NCBI Taxonomy" id="119224"/>
    <lineage>
        <taxon>Bacteria</taxon>
        <taxon>Bacillati</taxon>
        <taxon>Bacillota</taxon>
        <taxon>Bacilli</taxon>
        <taxon>Lactobacillales</taxon>
        <taxon>Streptococcaceae</taxon>
        <taxon>Streptococcus</taxon>
    </lineage>
</organism>
<comment type="caution">
    <text evidence="1">The sequence shown here is derived from an EMBL/GenBank/DDBJ whole genome shotgun (WGS) entry which is preliminary data.</text>
</comment>
<protein>
    <submittedName>
        <fullName evidence="1">Uncharacterized protein</fullName>
    </submittedName>
</protein>
<evidence type="ECO:0000313" key="2">
    <source>
        <dbReference type="Proteomes" id="UP000049578"/>
    </source>
</evidence>
<dbReference type="EMBL" id="LHQM01000008">
    <property type="protein sequence ID" value="KPJ22869.1"/>
    <property type="molecule type" value="Genomic_DNA"/>
</dbReference>
<reference evidence="1 2" key="1">
    <citation type="submission" date="2015-08" db="EMBL/GenBank/DDBJ databases">
        <title>Genome sequence of Streptococcus phocae subsp. phocae ATCC 51973T isolated from liver specimen obtained from seal.</title>
        <authorList>
            <person name="Avendano-Herrera R."/>
        </authorList>
    </citation>
    <scope>NUCLEOTIDE SEQUENCE [LARGE SCALE GENOMIC DNA]</scope>
    <source>
        <strain evidence="1 2">ATCC 51973</strain>
    </source>
</reference>
<accession>A0A0P6S414</accession>
<name>A0A0P6S414_9STRE</name>
<sequence>MNQLLNAILERNLMTDAEKQNYDALFINIFERLEKLEEGYDFSSVVTTTEVQNSGGVQYRECQEDGTVVKTVSKRSLGY</sequence>
<dbReference type="PATRIC" id="fig|119224.3.peg.1714"/>
<proteinExistence type="predicted"/>
<dbReference type="Proteomes" id="UP000049578">
    <property type="component" value="Unassembled WGS sequence"/>
</dbReference>
<dbReference type="STRING" id="119224.AKK44_02455"/>
<gene>
    <name evidence="1" type="ORF">AKK44_02455</name>
</gene>
<keyword evidence="2" id="KW-1185">Reference proteome</keyword>